<evidence type="ECO:0008006" key="3">
    <source>
        <dbReference type="Google" id="ProtNLM"/>
    </source>
</evidence>
<dbReference type="InterPro" id="IPR016181">
    <property type="entry name" value="Acyl_CoA_acyltransferase"/>
</dbReference>
<dbReference type="Proteomes" id="UP001387100">
    <property type="component" value="Unassembled WGS sequence"/>
</dbReference>
<name>A0ABU8RJH4_9ACTN</name>
<evidence type="ECO:0000313" key="2">
    <source>
        <dbReference type="Proteomes" id="UP001387100"/>
    </source>
</evidence>
<dbReference type="Gene3D" id="3.40.630.30">
    <property type="match status" value="1"/>
</dbReference>
<protein>
    <recommendedName>
        <fullName evidence="3">N-acetyltransferase domain-containing protein</fullName>
    </recommendedName>
</protein>
<evidence type="ECO:0000313" key="1">
    <source>
        <dbReference type="EMBL" id="MEJ5945218.1"/>
    </source>
</evidence>
<reference evidence="1 2" key="1">
    <citation type="journal article" date="2017" name="Int. J. Syst. Evol. Microbiol.">
        <title>Pseudokineococcus basanitobsidens sp. nov., isolated from volcanic rock.</title>
        <authorList>
            <person name="Lee D.W."/>
            <person name="Park M.Y."/>
            <person name="Kim J.J."/>
            <person name="Kim B.S."/>
        </authorList>
    </citation>
    <scope>NUCLEOTIDE SEQUENCE [LARGE SCALE GENOMIC DNA]</scope>
    <source>
        <strain evidence="1 2">DSM 103726</strain>
    </source>
</reference>
<comment type="caution">
    <text evidence="1">The sequence shown here is derived from an EMBL/GenBank/DDBJ whole genome shotgun (WGS) entry which is preliminary data.</text>
</comment>
<gene>
    <name evidence="1" type="ORF">WDZ17_07895</name>
</gene>
<proteinExistence type="predicted"/>
<sequence length="257" mass="27851">MAPDDLPAGLRTTTLAERPDLLAAQWALPTPWPTFMERDPVGERLFGRALERSPELQVLLLDADGAVLGRLVATPFAWSGADEDLPARGWDAVQERSEDDARAGTALTAVSLLEARLHPDHRGRGLSAHLLRAGRDVVRRCGFRDLVAPVRPTGTADPLLPLADHVARRRPDGLPEDPWLRVHVRAGARVVGVCPASMTVPGTLAQWRSWTGLPLDASGDVAVPGALAPLHVSVEHDHAVYVEPNVWVHHRLAAEEP</sequence>
<keyword evidence="2" id="KW-1185">Reference proteome</keyword>
<organism evidence="1 2">
    <name type="scientific">Pseudokineococcus basanitobsidens</name>
    <dbReference type="NCBI Taxonomy" id="1926649"/>
    <lineage>
        <taxon>Bacteria</taxon>
        <taxon>Bacillati</taxon>
        <taxon>Actinomycetota</taxon>
        <taxon>Actinomycetes</taxon>
        <taxon>Kineosporiales</taxon>
        <taxon>Kineosporiaceae</taxon>
        <taxon>Pseudokineococcus</taxon>
    </lineage>
</organism>
<dbReference type="EMBL" id="JBBIAA010000006">
    <property type="protein sequence ID" value="MEJ5945218.1"/>
    <property type="molecule type" value="Genomic_DNA"/>
</dbReference>
<dbReference type="RefSeq" id="WP_339574598.1">
    <property type="nucleotide sequence ID" value="NZ_JBBIAA010000006.1"/>
</dbReference>
<dbReference type="SUPFAM" id="SSF55729">
    <property type="entry name" value="Acyl-CoA N-acyltransferases (Nat)"/>
    <property type="match status" value="1"/>
</dbReference>
<accession>A0ABU8RJH4</accession>